<dbReference type="RefSeq" id="WP_129469712.1">
    <property type="nucleotide sequence ID" value="NZ_SAWZ01000001.1"/>
</dbReference>
<proteinExistence type="predicted"/>
<comment type="caution">
    <text evidence="1">The sequence shown here is derived from an EMBL/GenBank/DDBJ whole genome shotgun (WGS) entry which is preliminary data.</text>
</comment>
<sequence>MRYRLDLKVKPAEGALVRVIGMVERRGFAPRALHATPDADGRWTLQIEVDSPRPVETLCRQLAKVYDCESVQASPVEASLEAAA</sequence>
<dbReference type="OrthoDB" id="6198158at2"/>
<dbReference type="Gene3D" id="3.30.70.260">
    <property type="match status" value="1"/>
</dbReference>
<dbReference type="EMBL" id="SAWZ01000001">
    <property type="protein sequence ID" value="RXR08821.1"/>
    <property type="molecule type" value="Genomic_DNA"/>
</dbReference>
<dbReference type="Pfam" id="PF13710">
    <property type="entry name" value="ACT_5"/>
    <property type="match status" value="1"/>
</dbReference>
<dbReference type="AlphaFoldDB" id="A0A4Q1K172"/>
<reference evidence="1 2" key="1">
    <citation type="submission" date="2019-01" db="EMBL/GenBank/DDBJ databases">
        <title>Pseudoxanthomonas composti sp. nov., isolated from compost.</title>
        <authorList>
            <person name="Yang G."/>
        </authorList>
    </citation>
    <scope>NUCLEOTIDE SEQUENCE [LARGE SCALE GENOMIC DNA]</scope>
    <source>
        <strain evidence="1 2">GSS15</strain>
    </source>
</reference>
<keyword evidence="2" id="KW-1185">Reference proteome</keyword>
<accession>A0A4Q1K172</accession>
<protein>
    <submittedName>
        <fullName evidence="1">Acetolactate synthase</fullName>
    </submittedName>
</protein>
<dbReference type="SUPFAM" id="SSF55021">
    <property type="entry name" value="ACT-like"/>
    <property type="match status" value="1"/>
</dbReference>
<dbReference type="InterPro" id="IPR045865">
    <property type="entry name" value="ACT-like_dom_sf"/>
</dbReference>
<evidence type="ECO:0000313" key="1">
    <source>
        <dbReference type="EMBL" id="RXR08821.1"/>
    </source>
</evidence>
<dbReference type="Proteomes" id="UP000289784">
    <property type="component" value="Unassembled WGS sequence"/>
</dbReference>
<gene>
    <name evidence="1" type="ORF">EPA99_03170</name>
</gene>
<organism evidence="1 2">
    <name type="scientific">Pseudoxanthomonas composti</name>
    <dbReference type="NCBI Taxonomy" id="2137479"/>
    <lineage>
        <taxon>Bacteria</taxon>
        <taxon>Pseudomonadati</taxon>
        <taxon>Pseudomonadota</taxon>
        <taxon>Gammaproteobacteria</taxon>
        <taxon>Lysobacterales</taxon>
        <taxon>Lysobacteraceae</taxon>
        <taxon>Pseudoxanthomonas</taxon>
    </lineage>
</organism>
<name>A0A4Q1K172_9GAMM</name>
<evidence type="ECO:0000313" key="2">
    <source>
        <dbReference type="Proteomes" id="UP000289784"/>
    </source>
</evidence>